<dbReference type="EMBL" id="DF839269">
    <property type="protein sequence ID" value="GAT43770.1"/>
    <property type="molecule type" value="Genomic_DNA"/>
</dbReference>
<feature type="compositionally biased region" description="Pro residues" evidence="2">
    <location>
        <begin position="88"/>
        <end position="105"/>
    </location>
</feature>
<gene>
    <name evidence="3" type="ORF">MCHLO_01438</name>
</gene>
<evidence type="ECO:0000256" key="2">
    <source>
        <dbReference type="SAM" id="MobiDB-lite"/>
    </source>
</evidence>
<protein>
    <recommendedName>
        <fullName evidence="5">J domain-containing protein</fullName>
    </recommendedName>
</protein>
<keyword evidence="1" id="KW-0175">Coiled coil</keyword>
<dbReference type="Proteomes" id="UP000815677">
    <property type="component" value="Unassembled WGS sequence"/>
</dbReference>
<dbReference type="InterPro" id="IPR053109">
    <property type="entry name" value="Ser/Thr-Kinase-Related"/>
</dbReference>
<organism evidence="3 4">
    <name type="scientific">Mycena chlorophos</name>
    <name type="common">Agaric fungus</name>
    <name type="synonym">Agaricus chlorophos</name>
    <dbReference type="NCBI Taxonomy" id="658473"/>
    <lineage>
        <taxon>Eukaryota</taxon>
        <taxon>Fungi</taxon>
        <taxon>Dikarya</taxon>
        <taxon>Basidiomycota</taxon>
        <taxon>Agaricomycotina</taxon>
        <taxon>Agaricomycetes</taxon>
        <taxon>Agaricomycetidae</taxon>
        <taxon>Agaricales</taxon>
        <taxon>Marasmiineae</taxon>
        <taxon>Mycenaceae</taxon>
        <taxon>Mycena</taxon>
    </lineage>
</organism>
<proteinExistence type="predicted"/>
<dbReference type="PANTHER" id="PTHR31534">
    <property type="entry name" value="ATAXIN 7, ISOFORM A"/>
    <property type="match status" value="1"/>
</dbReference>
<feature type="coiled-coil region" evidence="1">
    <location>
        <begin position="148"/>
        <end position="280"/>
    </location>
</feature>
<evidence type="ECO:0008006" key="5">
    <source>
        <dbReference type="Google" id="ProtNLM"/>
    </source>
</evidence>
<keyword evidence="4" id="KW-1185">Reference proteome</keyword>
<evidence type="ECO:0000313" key="4">
    <source>
        <dbReference type="Proteomes" id="UP000815677"/>
    </source>
</evidence>
<feature type="compositionally biased region" description="Pro residues" evidence="2">
    <location>
        <begin position="22"/>
        <end position="32"/>
    </location>
</feature>
<accession>A0ABQ0KYS5</accession>
<evidence type="ECO:0000313" key="3">
    <source>
        <dbReference type="EMBL" id="GAT43770.1"/>
    </source>
</evidence>
<feature type="region of interest" description="Disordered" evidence="2">
    <location>
        <begin position="15"/>
        <end position="129"/>
    </location>
</feature>
<sequence>MMIGMREECLFLDCGQTTPFDPTMPDPDPPRSPQENSRFPGYLKCESLSYGSYRPPSPQTTSNPPLSRAVSRQFPGHLPSESSWAPRPNNPSPPFSNPTVPPPMPSEWENLTEETASNDPLEYQSWDREDEEILREIRESERLKRQHIFEHDREREHLERQRREQRERLGHQRRLERERLERERLEHQRREWDRQQQERAQQQLEREMRKRAEWARQAEAARLQHERWEQAMREQAERARQAEAARLQYERWEQTMREQAERASREAERAQQAEAELLERNRTDNRWSELEQQWSSLVDGQGKTVRLEHLPWPTARQMEFIHPATLAAQVGALVTNHGTLQQGAVKRRIRSLLLRWHPDKFAHFAQRRIASDHEHAAVEAAHIVVTCLNAALNAL</sequence>
<dbReference type="PANTHER" id="PTHR31534:SF3">
    <property type="entry name" value="HPC2-RELATED DOMAIN-CONTAINING PROTEIN"/>
    <property type="match status" value="1"/>
</dbReference>
<reference evidence="3" key="1">
    <citation type="submission" date="2014-09" db="EMBL/GenBank/DDBJ databases">
        <title>Genome sequence of the luminous mushroom Mycena chlorophos for searching fungal bioluminescence genes.</title>
        <authorList>
            <person name="Tanaka Y."/>
            <person name="Kasuga D."/>
            <person name="Oba Y."/>
            <person name="Hase S."/>
            <person name="Sato K."/>
            <person name="Oba Y."/>
            <person name="Sakakibara Y."/>
        </authorList>
    </citation>
    <scope>NUCLEOTIDE SEQUENCE</scope>
</reference>
<name>A0ABQ0KYS5_MYCCL</name>
<evidence type="ECO:0000256" key="1">
    <source>
        <dbReference type="SAM" id="Coils"/>
    </source>
</evidence>